<keyword evidence="8 10" id="KW-0472">Membrane</keyword>
<feature type="transmembrane region" description="Helical" evidence="10">
    <location>
        <begin position="283"/>
        <end position="301"/>
    </location>
</feature>
<evidence type="ECO:0000313" key="12">
    <source>
        <dbReference type="EMBL" id="NGZ87057.1"/>
    </source>
</evidence>
<feature type="region of interest" description="Disordered" evidence="9">
    <location>
        <begin position="1"/>
        <end position="22"/>
    </location>
</feature>
<evidence type="ECO:0000313" key="13">
    <source>
        <dbReference type="Proteomes" id="UP000666369"/>
    </source>
</evidence>
<dbReference type="InterPro" id="IPR005829">
    <property type="entry name" value="Sugar_transporter_CS"/>
</dbReference>
<dbReference type="Pfam" id="PF07690">
    <property type="entry name" value="MFS_1"/>
    <property type="match status" value="1"/>
</dbReference>
<keyword evidence="4" id="KW-1003">Cell membrane</keyword>
<feature type="transmembrane region" description="Helical" evidence="10">
    <location>
        <begin position="374"/>
        <end position="399"/>
    </location>
</feature>
<dbReference type="InterPro" id="IPR020846">
    <property type="entry name" value="MFS_dom"/>
</dbReference>
<dbReference type="Pfam" id="PF00083">
    <property type="entry name" value="Sugar_tr"/>
    <property type="match status" value="1"/>
</dbReference>
<evidence type="ECO:0000256" key="1">
    <source>
        <dbReference type="ARBA" id="ARBA00004651"/>
    </source>
</evidence>
<dbReference type="InterPro" id="IPR036259">
    <property type="entry name" value="MFS_trans_sf"/>
</dbReference>
<reference evidence="13" key="2">
    <citation type="submission" date="2023-07" db="EMBL/GenBank/DDBJ databases">
        <title>Duganella aceri sp. nov., isolated from tree sap.</title>
        <authorList>
            <person name="Kim I.S."/>
        </authorList>
    </citation>
    <scope>NUCLEOTIDE SEQUENCE [LARGE SCALE GENOMIC DNA]</scope>
    <source>
        <strain evidence="13">SAP-35</strain>
    </source>
</reference>
<comment type="similarity">
    <text evidence="2">Belongs to the major facilitator superfamily. Metabolite:H+ Symporter (MHS) family (TC 2.A.1.6) family.</text>
</comment>
<comment type="subcellular location">
    <subcellularLocation>
        <location evidence="1">Cell membrane</location>
        <topology evidence="1">Multi-pass membrane protein</topology>
    </subcellularLocation>
</comment>
<evidence type="ECO:0000256" key="4">
    <source>
        <dbReference type="ARBA" id="ARBA00022475"/>
    </source>
</evidence>
<evidence type="ECO:0000256" key="7">
    <source>
        <dbReference type="ARBA" id="ARBA00022989"/>
    </source>
</evidence>
<gene>
    <name evidence="12" type="ORF">GW587_22705</name>
</gene>
<dbReference type="PROSITE" id="PS00216">
    <property type="entry name" value="SUGAR_TRANSPORT_1"/>
    <property type="match status" value="1"/>
</dbReference>
<proteinExistence type="inferred from homology"/>
<feature type="transmembrane region" description="Helical" evidence="10">
    <location>
        <begin position="41"/>
        <end position="59"/>
    </location>
</feature>
<evidence type="ECO:0000256" key="10">
    <source>
        <dbReference type="SAM" id="Phobius"/>
    </source>
</evidence>
<comment type="caution">
    <text evidence="12">The sequence shown here is derived from an EMBL/GenBank/DDBJ whole genome shotgun (WGS) entry which is preliminary data.</text>
</comment>
<dbReference type="PANTHER" id="PTHR43528">
    <property type="entry name" value="ALPHA-KETOGLUTARATE PERMEASE"/>
    <property type="match status" value="1"/>
</dbReference>
<feature type="transmembrane region" description="Helical" evidence="10">
    <location>
        <begin position="253"/>
        <end position="277"/>
    </location>
</feature>
<dbReference type="PROSITE" id="PS00217">
    <property type="entry name" value="SUGAR_TRANSPORT_2"/>
    <property type="match status" value="1"/>
</dbReference>
<protein>
    <submittedName>
        <fullName evidence="12">MFS transporter</fullName>
    </submittedName>
</protein>
<dbReference type="SUPFAM" id="SSF103473">
    <property type="entry name" value="MFS general substrate transporter"/>
    <property type="match status" value="1"/>
</dbReference>
<feature type="transmembrane region" description="Helical" evidence="10">
    <location>
        <begin position="405"/>
        <end position="424"/>
    </location>
</feature>
<dbReference type="Proteomes" id="UP000666369">
    <property type="component" value="Unassembled WGS sequence"/>
</dbReference>
<evidence type="ECO:0000256" key="6">
    <source>
        <dbReference type="ARBA" id="ARBA00022847"/>
    </source>
</evidence>
<feature type="transmembrane region" description="Helical" evidence="10">
    <location>
        <begin position="101"/>
        <end position="118"/>
    </location>
</feature>
<feature type="transmembrane region" description="Helical" evidence="10">
    <location>
        <begin position="201"/>
        <end position="220"/>
    </location>
</feature>
<organism evidence="12 13">
    <name type="scientific">Duganella aceris</name>
    <dbReference type="NCBI Taxonomy" id="2703883"/>
    <lineage>
        <taxon>Bacteria</taxon>
        <taxon>Pseudomonadati</taxon>
        <taxon>Pseudomonadota</taxon>
        <taxon>Betaproteobacteria</taxon>
        <taxon>Burkholderiales</taxon>
        <taxon>Oxalobacteraceae</taxon>
        <taxon>Telluria group</taxon>
        <taxon>Duganella</taxon>
    </lineage>
</organism>
<dbReference type="PROSITE" id="PS50850">
    <property type="entry name" value="MFS"/>
    <property type="match status" value="1"/>
</dbReference>
<feature type="transmembrane region" description="Helical" evidence="10">
    <location>
        <begin position="313"/>
        <end position="333"/>
    </location>
</feature>
<dbReference type="RefSeq" id="WP_166106937.1">
    <property type="nucleotide sequence ID" value="NZ_JAADJT010000011.1"/>
</dbReference>
<sequence>MSQSTDTCGAHELFQPGAGPTSAPPTARVLGAAAVGNLLEWYDWGVYGFLITYIGLNFFPSGSSSATLMMTFAAFGAGFLMRPLGAVAAGWIGETHGRKDALLVTLLVMAMGTVPIAFIPSYQSIGLWAPLLLLLCRLLQGLSTGGELGGSLAFLAEWAPARHRGLYVSLQQASTHGGTLLGSAAAASLNAVLTPEQMNDWGWRLPFLAGGALLPVALWLRFNIDETPCYLAAKRGAAAASVPARELARAMGLIAAPVACQYLFFTYMATFAVRYGGLTEAEALGANTAALAMLMLCTPIMGAASDRFGRKPLLLAASMLLLLAAGPVFASVASAPGAASVLILQALLAIVVSMLHGAGPAAVTELFPTHGRALLVSIAYGLGVALAGGFAPLAAIWLIDRTGSPAAPALYIAAACGITAWSAARMPETAQRRLA</sequence>
<dbReference type="EMBL" id="JAADJT010000011">
    <property type="protein sequence ID" value="NGZ87057.1"/>
    <property type="molecule type" value="Genomic_DNA"/>
</dbReference>
<evidence type="ECO:0000256" key="2">
    <source>
        <dbReference type="ARBA" id="ARBA00008240"/>
    </source>
</evidence>
<evidence type="ECO:0000256" key="8">
    <source>
        <dbReference type="ARBA" id="ARBA00023136"/>
    </source>
</evidence>
<feature type="transmembrane region" description="Helical" evidence="10">
    <location>
        <begin position="66"/>
        <end position="89"/>
    </location>
</feature>
<keyword evidence="5 10" id="KW-0812">Transmembrane</keyword>
<reference evidence="12 13" key="1">
    <citation type="submission" date="2020-01" db="EMBL/GenBank/DDBJ databases">
        <authorList>
            <person name="Lee S.D."/>
        </authorList>
    </citation>
    <scope>NUCLEOTIDE SEQUENCE [LARGE SCALE GENOMIC DNA]</scope>
    <source>
        <strain evidence="12 13">SAP-35</strain>
    </source>
</reference>
<dbReference type="Gene3D" id="1.20.1250.20">
    <property type="entry name" value="MFS general substrate transporter like domains"/>
    <property type="match status" value="2"/>
</dbReference>
<keyword evidence="3" id="KW-0813">Transport</keyword>
<name>A0ABX0FQX6_9BURK</name>
<keyword evidence="13" id="KW-1185">Reference proteome</keyword>
<keyword evidence="6" id="KW-0769">Symport</keyword>
<evidence type="ECO:0000259" key="11">
    <source>
        <dbReference type="PROSITE" id="PS50850"/>
    </source>
</evidence>
<evidence type="ECO:0000256" key="5">
    <source>
        <dbReference type="ARBA" id="ARBA00022692"/>
    </source>
</evidence>
<dbReference type="InterPro" id="IPR005828">
    <property type="entry name" value="MFS_sugar_transport-like"/>
</dbReference>
<evidence type="ECO:0000256" key="3">
    <source>
        <dbReference type="ARBA" id="ARBA00022448"/>
    </source>
</evidence>
<accession>A0ABX0FQX6</accession>
<dbReference type="PANTHER" id="PTHR43528:SF1">
    <property type="entry name" value="ALPHA-KETOGLUTARATE PERMEASE"/>
    <property type="match status" value="1"/>
</dbReference>
<evidence type="ECO:0000256" key="9">
    <source>
        <dbReference type="SAM" id="MobiDB-lite"/>
    </source>
</evidence>
<feature type="domain" description="Major facilitator superfamily (MFS) profile" evidence="11">
    <location>
        <begin position="29"/>
        <end position="435"/>
    </location>
</feature>
<dbReference type="InterPro" id="IPR051084">
    <property type="entry name" value="H+-coupled_symporters"/>
</dbReference>
<keyword evidence="7 10" id="KW-1133">Transmembrane helix</keyword>
<feature type="transmembrane region" description="Helical" evidence="10">
    <location>
        <begin position="339"/>
        <end position="362"/>
    </location>
</feature>
<dbReference type="InterPro" id="IPR011701">
    <property type="entry name" value="MFS"/>
</dbReference>